<name>A0ABS7AG84_9PROT</name>
<feature type="domain" description="Aminotransferase class V" evidence="11">
    <location>
        <begin position="18"/>
        <end position="377"/>
    </location>
</feature>
<comment type="similarity">
    <text evidence="3">Belongs to the class-V pyridoxal-phosphate-dependent aminotransferase family. NifS/IscS subfamily.</text>
</comment>
<evidence type="ECO:0000256" key="4">
    <source>
        <dbReference type="ARBA" id="ARBA00013558"/>
    </source>
</evidence>
<dbReference type="RefSeq" id="WP_219765901.1">
    <property type="nucleotide sequence ID" value="NZ_JAHYBZ010000011.1"/>
</dbReference>
<comment type="catalytic activity">
    <reaction evidence="10">
        <text>(sulfur carrier)-H + L-cysteine = (sulfur carrier)-SH + L-alanine</text>
        <dbReference type="Rhea" id="RHEA:43892"/>
        <dbReference type="Rhea" id="RHEA-COMP:14737"/>
        <dbReference type="Rhea" id="RHEA-COMP:14739"/>
        <dbReference type="ChEBI" id="CHEBI:29917"/>
        <dbReference type="ChEBI" id="CHEBI:35235"/>
        <dbReference type="ChEBI" id="CHEBI:57972"/>
        <dbReference type="ChEBI" id="CHEBI:64428"/>
        <dbReference type="EC" id="2.8.1.7"/>
    </reaction>
</comment>
<accession>A0ABS7AG84</accession>
<dbReference type="InterPro" id="IPR015421">
    <property type="entry name" value="PyrdxlP-dep_Trfase_major"/>
</dbReference>
<dbReference type="PANTHER" id="PTHR11601">
    <property type="entry name" value="CYSTEINE DESULFURYLASE FAMILY MEMBER"/>
    <property type="match status" value="1"/>
</dbReference>
<keyword evidence="6" id="KW-0479">Metal-binding</keyword>
<dbReference type="SUPFAM" id="SSF53383">
    <property type="entry name" value="PLP-dependent transferases"/>
    <property type="match status" value="1"/>
</dbReference>
<gene>
    <name evidence="12" type="ORF">KPL78_25865</name>
</gene>
<dbReference type="Gene3D" id="3.90.1150.10">
    <property type="entry name" value="Aspartate Aminotransferase, domain 1"/>
    <property type="match status" value="1"/>
</dbReference>
<evidence type="ECO:0000256" key="3">
    <source>
        <dbReference type="ARBA" id="ARBA00006490"/>
    </source>
</evidence>
<keyword evidence="8" id="KW-0408">Iron</keyword>
<evidence type="ECO:0000256" key="8">
    <source>
        <dbReference type="ARBA" id="ARBA00023004"/>
    </source>
</evidence>
<dbReference type="InterPro" id="IPR015422">
    <property type="entry name" value="PyrdxlP-dep_Trfase_small"/>
</dbReference>
<evidence type="ECO:0000256" key="10">
    <source>
        <dbReference type="ARBA" id="ARBA00050776"/>
    </source>
</evidence>
<evidence type="ECO:0000259" key="11">
    <source>
        <dbReference type="Pfam" id="PF00266"/>
    </source>
</evidence>
<evidence type="ECO:0000256" key="7">
    <source>
        <dbReference type="ARBA" id="ARBA00022898"/>
    </source>
</evidence>
<dbReference type="PANTHER" id="PTHR11601:SF34">
    <property type="entry name" value="CYSTEINE DESULFURASE"/>
    <property type="match status" value="1"/>
</dbReference>
<dbReference type="EMBL" id="JAHYBZ010000011">
    <property type="protein sequence ID" value="MBW6401311.1"/>
    <property type="molecule type" value="Genomic_DNA"/>
</dbReference>
<evidence type="ECO:0000256" key="6">
    <source>
        <dbReference type="ARBA" id="ARBA00022723"/>
    </source>
</evidence>
<comment type="function">
    <text evidence="2">Catalyzes the removal of elemental sulfur atoms from cysteine to produce alanine. Seems to participate in the biosynthesis of the nitrogenase metalloclusters by providing the inorganic sulfur required for the Fe-S core formation.</text>
</comment>
<keyword evidence="5" id="KW-0808">Transferase</keyword>
<dbReference type="InterPro" id="IPR000192">
    <property type="entry name" value="Aminotrans_V_dom"/>
</dbReference>
<dbReference type="Gene3D" id="3.40.640.10">
    <property type="entry name" value="Type I PLP-dependent aspartate aminotransferase-like (Major domain)"/>
    <property type="match status" value="1"/>
</dbReference>
<protein>
    <recommendedName>
        <fullName evidence="4">Cysteine desulfurase</fullName>
    </recommendedName>
</protein>
<proteinExistence type="inferred from homology"/>
<keyword evidence="7" id="KW-0663">Pyridoxal phosphate</keyword>
<organism evidence="12 13">
    <name type="scientific">Roseomonas alba</name>
    <dbReference type="NCBI Taxonomy" id="2846776"/>
    <lineage>
        <taxon>Bacteria</taxon>
        <taxon>Pseudomonadati</taxon>
        <taxon>Pseudomonadota</taxon>
        <taxon>Alphaproteobacteria</taxon>
        <taxon>Acetobacterales</taxon>
        <taxon>Roseomonadaceae</taxon>
        <taxon>Roseomonas</taxon>
    </lineage>
</organism>
<keyword evidence="9" id="KW-0411">Iron-sulfur</keyword>
<reference evidence="12 13" key="1">
    <citation type="submission" date="2021-07" db="EMBL/GenBank/DDBJ databases">
        <authorList>
            <person name="So Y."/>
        </authorList>
    </citation>
    <scope>NUCLEOTIDE SEQUENCE [LARGE SCALE GENOMIC DNA]</scope>
    <source>
        <strain evidence="12 13">HJA6</strain>
    </source>
</reference>
<dbReference type="InterPro" id="IPR016454">
    <property type="entry name" value="Cysteine_dSase"/>
</dbReference>
<evidence type="ECO:0000256" key="5">
    <source>
        <dbReference type="ARBA" id="ARBA00022679"/>
    </source>
</evidence>
<comment type="cofactor">
    <cofactor evidence="1">
        <name>pyridoxal 5'-phosphate</name>
        <dbReference type="ChEBI" id="CHEBI:597326"/>
    </cofactor>
</comment>
<dbReference type="PIRSF" id="PIRSF005572">
    <property type="entry name" value="NifS"/>
    <property type="match status" value="1"/>
</dbReference>
<evidence type="ECO:0000256" key="9">
    <source>
        <dbReference type="ARBA" id="ARBA00023014"/>
    </source>
</evidence>
<evidence type="ECO:0000313" key="13">
    <source>
        <dbReference type="Proteomes" id="UP001196565"/>
    </source>
</evidence>
<comment type="caution">
    <text evidence="12">The sequence shown here is derived from an EMBL/GenBank/DDBJ whole genome shotgun (WGS) entry which is preliminary data.</text>
</comment>
<sequence length="391" mass="41105">MNAGWQAGPDTTATHMPIYLDHHATTPLDPRVREAMLPYLDTFFGNAGSAEHRHGWRAQEAVEAARSKVAALIGARPAEVVFTSGATEANNLALMGSADAAGPHVITTGIEHASIVACAAERERRGDPVSILPVDREGRIDPAQVAAAIRPGTGLISISLANHEIGTIQPLAEIGILARQHGILFHVDATQAVGRIPVSMPALGADFLSLSAHKFHGPKGVGALVVTRPARRHLRPILFGGGQEHGFRPGTLPVPLIVGFGAAAAIAQAAMPEESLRLAMLRDRLLDRLAALPGLRVHGGTRFRLSGSLNIGWPGLVARDLIHLLRDDVAISSGSACGSAVLHPSPVLRAIGMTEEEALGGLRFGLGRFTTEAEVDRAAAAILRAAPLLRR</sequence>
<keyword evidence="13" id="KW-1185">Reference proteome</keyword>
<dbReference type="Proteomes" id="UP001196565">
    <property type="component" value="Unassembled WGS sequence"/>
</dbReference>
<evidence type="ECO:0000256" key="1">
    <source>
        <dbReference type="ARBA" id="ARBA00001933"/>
    </source>
</evidence>
<dbReference type="Pfam" id="PF00266">
    <property type="entry name" value="Aminotran_5"/>
    <property type="match status" value="1"/>
</dbReference>
<evidence type="ECO:0000256" key="2">
    <source>
        <dbReference type="ARBA" id="ARBA00003120"/>
    </source>
</evidence>
<evidence type="ECO:0000313" key="12">
    <source>
        <dbReference type="EMBL" id="MBW6401311.1"/>
    </source>
</evidence>
<dbReference type="InterPro" id="IPR015424">
    <property type="entry name" value="PyrdxlP-dep_Trfase"/>
</dbReference>